<evidence type="ECO:0000313" key="2">
    <source>
        <dbReference type="Proteomes" id="UP000202419"/>
    </source>
</evidence>
<protein>
    <submittedName>
        <fullName evidence="1">Uncharacterized protein b396R</fullName>
    </submittedName>
</protein>
<dbReference type="EMBL" id="DQ491002">
    <property type="protein sequence ID" value="ABT14795.1"/>
    <property type="molecule type" value="Genomic_DNA"/>
</dbReference>
<proteinExistence type="predicted"/>
<dbReference type="GeneID" id="5658958"/>
<evidence type="ECO:0000313" key="1">
    <source>
        <dbReference type="EMBL" id="ABT14795.1"/>
    </source>
</evidence>
<gene>
    <name evidence="1" type="primary">b396R</name>
    <name evidence="1" type="ORF">NY2A_b396R</name>
</gene>
<accession>A7IWS1</accession>
<dbReference type="KEGG" id="vg:5658958"/>
<organismHost>
    <name type="scientific">Chlorella</name>
    <dbReference type="NCBI Taxonomy" id="3071"/>
</organismHost>
<organism evidence="1 2">
    <name type="scientific">Paramecium bursaria Chlorella virus NY2A</name>
    <name type="common">PBCV-NY2A</name>
    <dbReference type="NCBI Taxonomy" id="46021"/>
    <lineage>
        <taxon>Viruses</taxon>
        <taxon>Varidnaviria</taxon>
        <taxon>Bamfordvirae</taxon>
        <taxon>Nucleocytoviricota</taxon>
        <taxon>Megaviricetes</taxon>
        <taxon>Algavirales</taxon>
        <taxon>Phycodnaviridae</taxon>
        <taxon>Chlorovirus</taxon>
        <taxon>Chlorovirus americanus</taxon>
    </lineage>
</organism>
<dbReference type="Proteomes" id="UP000202419">
    <property type="component" value="Segment"/>
</dbReference>
<sequence>MNIPIIIFHEIVHAHLDVIYQRDLRFPSERVNFGRVDEFSESSIGHRRVVNNRAVISDDFSYNFGEF</sequence>
<dbReference type="RefSeq" id="YP_001497592.1">
    <property type="nucleotide sequence ID" value="NC_009898.1"/>
</dbReference>
<keyword evidence="2" id="KW-1185">Reference proteome</keyword>
<reference evidence="1 2" key="1">
    <citation type="journal article" date="2007" name="Virology">
        <title>Sequence and annotation of the 369-kb NY-2A and the 345-kb AR158 viruses that infect Chlorella NC64A.</title>
        <authorList>
            <person name="Fitzgerald L.A."/>
            <person name="Graves M.V."/>
            <person name="Li X."/>
            <person name="Feldblyum T."/>
            <person name="Nierman W.C."/>
            <person name="Van Etten J.L."/>
        </authorList>
    </citation>
    <scope>NUCLEOTIDE SEQUENCE [LARGE SCALE GENOMIC DNA]</scope>
    <source>
        <strain evidence="1 2">NY-2A</strain>
    </source>
</reference>
<name>A7IWS1_PBCVN</name>